<keyword evidence="2" id="KW-1185">Reference proteome</keyword>
<evidence type="ECO:0000313" key="1">
    <source>
        <dbReference type="EMBL" id="MBL7630150.1"/>
    </source>
</evidence>
<dbReference type="Proteomes" id="UP000604475">
    <property type="component" value="Unassembled WGS sequence"/>
</dbReference>
<dbReference type="EMBL" id="JAEACQ010000243">
    <property type="protein sequence ID" value="MBL7630150.1"/>
    <property type="molecule type" value="Genomic_DNA"/>
</dbReference>
<reference evidence="1" key="1">
    <citation type="submission" date="2020-12" db="EMBL/GenBank/DDBJ databases">
        <title>Genomic characterization of non-nitrogen-fixing Frankia strains.</title>
        <authorList>
            <person name="Carlos-Shanley C."/>
            <person name="Guerra T."/>
            <person name="Hahn D."/>
        </authorList>
    </citation>
    <scope>NUCLEOTIDE SEQUENCE</scope>
    <source>
        <strain evidence="1">CN6</strain>
    </source>
</reference>
<accession>A0A937USD0</accession>
<dbReference type="AlphaFoldDB" id="A0A937USD0"/>
<comment type="caution">
    <text evidence="1">The sequence shown here is derived from an EMBL/GenBank/DDBJ whole genome shotgun (WGS) entry which is preliminary data.</text>
</comment>
<evidence type="ECO:0000313" key="2">
    <source>
        <dbReference type="Proteomes" id="UP000604475"/>
    </source>
</evidence>
<gene>
    <name evidence="1" type="ORF">I7412_23895</name>
</gene>
<organism evidence="1 2">
    <name type="scientific">Frankia nepalensis</name>
    <dbReference type="NCBI Taxonomy" id="1836974"/>
    <lineage>
        <taxon>Bacteria</taxon>
        <taxon>Bacillati</taxon>
        <taxon>Actinomycetota</taxon>
        <taxon>Actinomycetes</taxon>
        <taxon>Frankiales</taxon>
        <taxon>Frankiaceae</taxon>
        <taxon>Frankia</taxon>
    </lineage>
</organism>
<protein>
    <submittedName>
        <fullName evidence="1">Uncharacterized protein</fullName>
    </submittedName>
</protein>
<name>A0A937USD0_9ACTN</name>
<proteinExistence type="predicted"/>
<sequence length="89" mass="8271">MQGTQVGDAGAGGEVCQLGGRGVEGGAVGGGEVDQGGVGEFGVTGGQFGVALVEGVVGGGQMGGDADPVAVADLECKLDGRGVLVEAAP</sequence>